<dbReference type="EMBL" id="AFNV02000003">
    <property type="protein sequence ID" value="ERJ20281.1"/>
    <property type="molecule type" value="Genomic_DNA"/>
</dbReference>
<gene>
    <name evidence="1" type="ORF">SSPSH_000391</name>
</gene>
<dbReference type="eggNOG" id="ENOG5033B20">
    <property type="taxonomic scope" value="Bacteria"/>
</dbReference>
<evidence type="ECO:0000313" key="1">
    <source>
        <dbReference type="EMBL" id="ERJ20281.1"/>
    </source>
</evidence>
<reference evidence="1 2" key="1">
    <citation type="journal article" date="2011" name="J. Bacteriol.">
        <title>Genome sequence of Salinisphaera shabanensis, a gammaproteobacterium from the harsh, variable environment of the brine-seawater interface of the Shaban Deep in the Red Sea.</title>
        <authorList>
            <person name="Antunes A."/>
            <person name="Alam I."/>
            <person name="Bajic V.B."/>
            <person name="Stingl U."/>
        </authorList>
    </citation>
    <scope>NUCLEOTIDE SEQUENCE [LARGE SCALE GENOMIC DNA]</scope>
    <source>
        <strain evidence="1 2">E1L3A</strain>
    </source>
</reference>
<keyword evidence="2" id="KW-1185">Reference proteome</keyword>
<dbReference type="Pfam" id="PF09720">
    <property type="entry name" value="Unstab_antitox"/>
    <property type="match status" value="1"/>
</dbReference>
<dbReference type="NCBIfam" id="TIGR02574">
    <property type="entry name" value="stabl_TIGR02574"/>
    <property type="match status" value="1"/>
</dbReference>
<evidence type="ECO:0000313" key="2">
    <source>
        <dbReference type="Proteomes" id="UP000006242"/>
    </source>
</evidence>
<proteinExistence type="predicted"/>
<dbReference type="AlphaFoldDB" id="U2E9A6"/>
<name>U2E9A6_9GAMM</name>
<dbReference type="STRING" id="1033802.SSPSH_000391"/>
<reference evidence="1 2" key="2">
    <citation type="journal article" date="2013" name="PLoS ONE">
        <title>INDIGO - INtegrated Data Warehouse of MIcrobial GenOmes with Examples from the Red Sea Extremophiles.</title>
        <authorList>
            <person name="Alam I."/>
            <person name="Antunes A."/>
            <person name="Kamau A.A."/>
            <person name="Ba Alawi W."/>
            <person name="Kalkatawi M."/>
            <person name="Stingl U."/>
            <person name="Bajic V.B."/>
        </authorList>
    </citation>
    <scope>NUCLEOTIDE SEQUENCE [LARGE SCALE GENOMIC DNA]</scope>
    <source>
        <strain evidence="1 2">E1L3A</strain>
    </source>
</reference>
<accession>U2E9A6</accession>
<dbReference type="OrthoDB" id="8549727at2"/>
<dbReference type="InterPro" id="IPR013406">
    <property type="entry name" value="CHP02574_addiction_mod"/>
</dbReference>
<organism evidence="1 2">
    <name type="scientific">Salinisphaera shabanensis E1L3A</name>
    <dbReference type="NCBI Taxonomy" id="1033802"/>
    <lineage>
        <taxon>Bacteria</taxon>
        <taxon>Pseudomonadati</taxon>
        <taxon>Pseudomonadota</taxon>
        <taxon>Gammaproteobacteria</taxon>
        <taxon>Salinisphaerales</taxon>
        <taxon>Salinisphaeraceae</taxon>
        <taxon>Salinisphaera</taxon>
    </lineage>
</organism>
<protein>
    <submittedName>
        <fullName evidence="1">Addiction module component family protein</fullName>
    </submittedName>
</protein>
<dbReference type="Proteomes" id="UP000006242">
    <property type="component" value="Unassembled WGS sequence"/>
</dbReference>
<comment type="caution">
    <text evidence="1">The sequence shown here is derived from an EMBL/GenBank/DDBJ whole genome shotgun (WGS) entry which is preliminary data.</text>
</comment>
<sequence length="71" mass="7776">MSATVDKILDDALTLSPAERAALVEELLSSLDKPDPELDRLWAEEAEARIDAAERGEMKSVPASQVFGKYD</sequence>
<dbReference type="RefSeq" id="WP_006914448.1">
    <property type="nucleotide sequence ID" value="NZ_AFNV02000003.1"/>
</dbReference>